<dbReference type="RefSeq" id="WP_230601565.1">
    <property type="nucleotide sequence ID" value="NZ_JAPZVP010000002.1"/>
</dbReference>
<gene>
    <name evidence="1" type="ORF">O1R50_02890</name>
</gene>
<reference evidence="1" key="1">
    <citation type="submission" date="2022-12" db="EMBL/GenBank/DDBJ databases">
        <title>Gycomyces niveus sp.nov.,a novel actinomycete isolated from soil in Shouguan.</title>
        <authorList>
            <person name="Yang X."/>
        </authorList>
    </citation>
    <scope>NUCLEOTIDE SEQUENCE</scope>
    <source>
        <strain evidence="1">NEAU-A15</strain>
    </source>
</reference>
<evidence type="ECO:0000313" key="2">
    <source>
        <dbReference type="Proteomes" id="UP001146067"/>
    </source>
</evidence>
<evidence type="ECO:0000313" key="1">
    <source>
        <dbReference type="EMBL" id="MDA1358550.1"/>
    </source>
</evidence>
<organism evidence="1 2">
    <name type="scientific">Glycomyces luteolus</name>
    <dbReference type="NCBI Taxonomy" id="2670330"/>
    <lineage>
        <taxon>Bacteria</taxon>
        <taxon>Bacillati</taxon>
        <taxon>Actinomycetota</taxon>
        <taxon>Actinomycetes</taxon>
        <taxon>Glycomycetales</taxon>
        <taxon>Glycomycetaceae</taxon>
        <taxon>Glycomyces</taxon>
    </lineage>
</organism>
<protein>
    <submittedName>
        <fullName evidence="1">Uncharacterized protein</fullName>
    </submittedName>
</protein>
<accession>A0A9X3PHD1</accession>
<comment type="caution">
    <text evidence="1">The sequence shown here is derived from an EMBL/GenBank/DDBJ whole genome shotgun (WGS) entry which is preliminary data.</text>
</comment>
<keyword evidence="2" id="KW-1185">Reference proteome</keyword>
<sequence length="54" mass="5768">MRKLKKFLTWGGLAFLVFFVAFRPGEASDVVGNLAGGILDAANGFAAFFTNLVT</sequence>
<dbReference type="Proteomes" id="UP001146067">
    <property type="component" value="Unassembled WGS sequence"/>
</dbReference>
<dbReference type="EMBL" id="JAPZVP010000002">
    <property type="protein sequence ID" value="MDA1358550.1"/>
    <property type="molecule type" value="Genomic_DNA"/>
</dbReference>
<proteinExistence type="predicted"/>
<dbReference type="AlphaFoldDB" id="A0A9X3PHD1"/>
<name>A0A9X3PHD1_9ACTN</name>